<dbReference type="InterPro" id="IPR041121">
    <property type="entry name" value="SDH_C"/>
</dbReference>
<feature type="domain" description="Quinate/shikimate 5-dehydrogenase/glutamyl-tRNA reductase" evidence="2">
    <location>
        <begin position="139"/>
        <end position="217"/>
    </location>
</feature>
<keyword evidence="1" id="KW-1133">Transmembrane helix</keyword>
<organism evidence="5 6">
    <name type="scientific">Durusdinium trenchii</name>
    <dbReference type="NCBI Taxonomy" id="1381693"/>
    <lineage>
        <taxon>Eukaryota</taxon>
        <taxon>Sar</taxon>
        <taxon>Alveolata</taxon>
        <taxon>Dinophyceae</taxon>
        <taxon>Suessiales</taxon>
        <taxon>Symbiodiniaceae</taxon>
        <taxon>Durusdinium</taxon>
    </lineage>
</organism>
<proteinExistence type="predicted"/>
<evidence type="ECO:0000259" key="2">
    <source>
        <dbReference type="Pfam" id="PF01488"/>
    </source>
</evidence>
<evidence type="ECO:0000313" key="6">
    <source>
        <dbReference type="Proteomes" id="UP001642464"/>
    </source>
</evidence>
<feature type="domain" description="SDH C-terminal" evidence="4">
    <location>
        <begin position="252"/>
        <end position="282"/>
    </location>
</feature>
<gene>
    <name evidence="5" type="ORF">SCF082_LOCUS13391</name>
</gene>
<dbReference type="SUPFAM" id="SSF51735">
    <property type="entry name" value="NAD(P)-binding Rossmann-fold domains"/>
    <property type="match status" value="1"/>
</dbReference>
<reference evidence="5 6" key="1">
    <citation type="submission" date="2024-02" db="EMBL/GenBank/DDBJ databases">
        <authorList>
            <person name="Chen Y."/>
            <person name="Shah S."/>
            <person name="Dougan E. K."/>
            <person name="Thang M."/>
            <person name="Chan C."/>
        </authorList>
    </citation>
    <scope>NUCLEOTIDE SEQUENCE [LARGE SCALE GENOMIC DNA]</scope>
</reference>
<keyword evidence="1" id="KW-0472">Membrane</keyword>
<dbReference type="SUPFAM" id="SSF53223">
    <property type="entry name" value="Aminoacid dehydrogenase-like, N-terminal domain"/>
    <property type="match status" value="1"/>
</dbReference>
<protein>
    <submittedName>
        <fullName evidence="5">Pentafunctional AROM polypeptide</fullName>
    </submittedName>
</protein>
<dbReference type="Gene3D" id="3.40.50.10860">
    <property type="entry name" value="Leucine Dehydrogenase, chain A, domain 1"/>
    <property type="match status" value="1"/>
</dbReference>
<dbReference type="InterPro" id="IPR010110">
    <property type="entry name" value="Shikimate_DH_AroM-type"/>
</dbReference>
<dbReference type="InterPro" id="IPR022893">
    <property type="entry name" value="Shikimate_DH_fam"/>
</dbReference>
<comment type="caution">
    <text evidence="5">The sequence shown here is derived from an EMBL/GenBank/DDBJ whole genome shotgun (WGS) entry which is preliminary data.</text>
</comment>
<evidence type="ECO:0000256" key="1">
    <source>
        <dbReference type="SAM" id="Phobius"/>
    </source>
</evidence>
<dbReference type="PANTHER" id="PTHR21089">
    <property type="entry name" value="SHIKIMATE DEHYDROGENASE"/>
    <property type="match status" value="1"/>
</dbReference>
<accession>A0ABP0JS78</accession>
<dbReference type="InterPro" id="IPR006151">
    <property type="entry name" value="Shikm_DH/Glu-tRNA_Rdtase"/>
</dbReference>
<dbReference type="Pfam" id="PF18317">
    <property type="entry name" value="SDH_C"/>
    <property type="match status" value="1"/>
</dbReference>
<evidence type="ECO:0000313" key="5">
    <source>
        <dbReference type="EMBL" id="CAK9016884.1"/>
    </source>
</evidence>
<dbReference type="Pfam" id="PF08501">
    <property type="entry name" value="Shikimate_dh_N"/>
    <property type="match status" value="1"/>
</dbReference>
<dbReference type="InterPro" id="IPR036291">
    <property type="entry name" value="NAD(P)-bd_dom_sf"/>
</dbReference>
<evidence type="ECO:0000259" key="4">
    <source>
        <dbReference type="Pfam" id="PF18317"/>
    </source>
</evidence>
<dbReference type="NCBIfam" id="TIGR01809">
    <property type="entry name" value="Shik-DH-AROM"/>
    <property type="match status" value="1"/>
</dbReference>
<feature type="non-terminal residue" evidence="5">
    <location>
        <position position="1"/>
    </location>
</feature>
<feature type="transmembrane region" description="Helical" evidence="1">
    <location>
        <begin position="321"/>
        <end position="339"/>
    </location>
</feature>
<keyword evidence="1" id="KW-0812">Transmembrane</keyword>
<dbReference type="Gene3D" id="3.40.50.720">
    <property type="entry name" value="NAD(P)-binding Rossmann-like Domain"/>
    <property type="match status" value="1"/>
</dbReference>
<keyword evidence="6" id="KW-1185">Reference proteome</keyword>
<dbReference type="Pfam" id="PF01488">
    <property type="entry name" value="Shikimate_DH"/>
    <property type="match status" value="1"/>
</dbReference>
<dbReference type="PANTHER" id="PTHR21089:SF1">
    <property type="entry name" value="BIFUNCTIONAL 3-DEHYDROQUINATE DEHYDRATASE_SHIKIMATE DEHYDROGENASE, CHLOROPLASTIC"/>
    <property type="match status" value="1"/>
</dbReference>
<feature type="non-terminal residue" evidence="5">
    <location>
        <position position="346"/>
    </location>
</feature>
<dbReference type="Proteomes" id="UP001642464">
    <property type="component" value="Unassembled WGS sequence"/>
</dbReference>
<sequence>IPGSAEFLEFMALDNVLNFYIFGSPVTMSPSPEIHGTGFKVNGSPHKYSRFDSDDVEKVFRQLKKDDCGGGSVTIPHKESIKKHMNHLTEAARIIGAVNTVTKVQGQLKGDNTDWIGIKNQLETRIRQQGRRTTSLCGLVCGAGGTARAAAYALKQMGATRVLIFNRTVSRAEDLASEFGFEACGDLDALRSVEQLHVVVNTLPGNSEFVLPDRVASILTRCHPVVLEAAYIPRRTAFLLQALAAGCEVVEGIEMLFEQGCAQCELWTGKPAPRSKIAQALLQALFTVGSEHPAHAKMQPYNDLPKSLLLEARSSHASSQVGMYVGILVVAAAALFLSWRTQMRRR</sequence>
<name>A0ABP0JS78_9DINO</name>
<dbReference type="InterPro" id="IPR013708">
    <property type="entry name" value="Shikimate_DH-bd_N"/>
</dbReference>
<evidence type="ECO:0000259" key="3">
    <source>
        <dbReference type="Pfam" id="PF08501"/>
    </source>
</evidence>
<dbReference type="InterPro" id="IPR046346">
    <property type="entry name" value="Aminoacid_DH-like_N_sf"/>
</dbReference>
<dbReference type="EMBL" id="CAXAMM010008258">
    <property type="protein sequence ID" value="CAK9016884.1"/>
    <property type="molecule type" value="Genomic_DNA"/>
</dbReference>
<feature type="domain" description="Shikimate dehydrogenase substrate binding N-terminal" evidence="3">
    <location>
        <begin position="21"/>
        <end position="101"/>
    </location>
</feature>